<organism evidence="3 4">
    <name type="scientific">Parendozoicomonas haliclonae</name>
    <dbReference type="NCBI Taxonomy" id="1960125"/>
    <lineage>
        <taxon>Bacteria</taxon>
        <taxon>Pseudomonadati</taxon>
        <taxon>Pseudomonadota</taxon>
        <taxon>Gammaproteobacteria</taxon>
        <taxon>Oceanospirillales</taxon>
        <taxon>Endozoicomonadaceae</taxon>
        <taxon>Parendozoicomonas</taxon>
    </lineage>
</organism>
<dbReference type="Gene3D" id="1.10.510.10">
    <property type="entry name" value="Transferase(Phosphotransferase) domain 1"/>
    <property type="match status" value="1"/>
</dbReference>
<sequence>MPGVNKTGTPQGVQPPSAQPARQRHILDPRSWGARLVSLVTRSRRQTPTTQSAQTPTTKARPLEKRDIQQVITAPEIAQRLLEKRQEQDRPGSVQEPTGESLKKGKMTKFSDLSSGTYGVTDTAFPGQAGPILVRKVASKAIGASSLLNGEAKILKGLSHPNIIESSPELSSRGRLLMEHGGTTLTQSIQADMQSVTSLTAFQRLEPSKRTAFLKKDRMHRKARFESSATQILKGLAYLKKQNVVHKDIKPDNILINPGNGQVRIADFGLAEKLGDNGTTKDCSGSPAYMAPEIFALSAGERKAGYGPEVDMYSAGCVMYEMLTGGIFAAHPVMRHQKYSSDELRRTLAQEINPTTIPMLTKADAHRMVTMLAGMLERDPQQRLTPSEAMFVLATGKRPNREASPRPSQQEAEPEGTMARGLRWLKNVFNGS</sequence>
<dbReference type="GO" id="GO:0005737">
    <property type="term" value="C:cytoplasm"/>
    <property type="evidence" value="ECO:0007669"/>
    <property type="project" value="TreeGrafter"/>
</dbReference>
<gene>
    <name evidence="3" type="primary">pknJ</name>
    <name evidence="3" type="ORF">EHSB41UT_00742</name>
</gene>
<feature type="region of interest" description="Disordered" evidence="1">
    <location>
        <begin position="396"/>
        <end position="422"/>
    </location>
</feature>
<dbReference type="Proteomes" id="UP000196573">
    <property type="component" value="Unassembled WGS sequence"/>
</dbReference>
<evidence type="ECO:0000256" key="1">
    <source>
        <dbReference type="SAM" id="MobiDB-lite"/>
    </source>
</evidence>
<dbReference type="InterPro" id="IPR000719">
    <property type="entry name" value="Prot_kinase_dom"/>
</dbReference>
<feature type="domain" description="Protein kinase" evidence="2">
    <location>
        <begin position="107"/>
        <end position="393"/>
    </location>
</feature>
<dbReference type="AlphaFoldDB" id="A0A1X7AFE7"/>
<dbReference type="SMART" id="SM00220">
    <property type="entry name" value="S_TKc"/>
    <property type="match status" value="1"/>
</dbReference>
<feature type="compositionally biased region" description="Polar residues" evidence="1">
    <location>
        <begin position="1"/>
        <end position="16"/>
    </location>
</feature>
<proteinExistence type="predicted"/>
<accession>A0A1X7AFE7</accession>
<protein>
    <submittedName>
        <fullName evidence="3">Serine/threonine-protein kinase PknJ</fullName>
        <ecNumber evidence="3">2.7.11.1</ecNumber>
    </submittedName>
</protein>
<dbReference type="PANTHER" id="PTHR24348">
    <property type="entry name" value="SERINE/THREONINE-PROTEIN KINASE UNC-51-RELATED"/>
    <property type="match status" value="1"/>
</dbReference>
<dbReference type="PROSITE" id="PS50011">
    <property type="entry name" value="PROTEIN_KINASE_DOM"/>
    <property type="match status" value="1"/>
</dbReference>
<dbReference type="EMBL" id="FWPT01000002">
    <property type="protein sequence ID" value="SMA37450.1"/>
    <property type="molecule type" value="Genomic_DNA"/>
</dbReference>
<dbReference type="PROSITE" id="PS00108">
    <property type="entry name" value="PROTEIN_KINASE_ST"/>
    <property type="match status" value="1"/>
</dbReference>
<evidence type="ECO:0000313" key="4">
    <source>
        <dbReference type="Proteomes" id="UP000196573"/>
    </source>
</evidence>
<feature type="region of interest" description="Disordered" evidence="1">
    <location>
        <begin position="83"/>
        <end position="103"/>
    </location>
</feature>
<dbReference type="Pfam" id="PF00069">
    <property type="entry name" value="Pkinase"/>
    <property type="match status" value="1"/>
</dbReference>
<keyword evidence="3" id="KW-0808">Transferase</keyword>
<dbReference type="EC" id="2.7.11.1" evidence="3"/>
<name>A0A1X7AFE7_9GAMM</name>
<keyword evidence="3" id="KW-0418">Kinase</keyword>
<dbReference type="InterPro" id="IPR045269">
    <property type="entry name" value="Atg1-like"/>
</dbReference>
<dbReference type="GO" id="GO:0004674">
    <property type="term" value="F:protein serine/threonine kinase activity"/>
    <property type="evidence" value="ECO:0007669"/>
    <property type="project" value="UniProtKB-EC"/>
</dbReference>
<evidence type="ECO:0000313" key="3">
    <source>
        <dbReference type="EMBL" id="SMA37450.1"/>
    </source>
</evidence>
<dbReference type="RefSeq" id="WP_165767136.1">
    <property type="nucleotide sequence ID" value="NZ_CBCSCN010000014.1"/>
</dbReference>
<feature type="region of interest" description="Disordered" evidence="1">
    <location>
        <begin position="1"/>
        <end position="65"/>
    </location>
</feature>
<dbReference type="GO" id="GO:0005524">
    <property type="term" value="F:ATP binding"/>
    <property type="evidence" value="ECO:0007669"/>
    <property type="project" value="InterPro"/>
</dbReference>
<reference evidence="3 4" key="1">
    <citation type="submission" date="2017-03" db="EMBL/GenBank/DDBJ databases">
        <authorList>
            <person name="Afonso C.L."/>
            <person name="Miller P.J."/>
            <person name="Scott M.A."/>
            <person name="Spackman E."/>
            <person name="Goraichik I."/>
            <person name="Dimitrov K.M."/>
            <person name="Suarez D.L."/>
            <person name="Swayne D.E."/>
        </authorList>
    </citation>
    <scope>NUCLEOTIDE SEQUENCE [LARGE SCALE GENOMIC DNA]</scope>
    <source>
        <strain evidence="3">SB41UT1</strain>
    </source>
</reference>
<keyword evidence="4" id="KW-1185">Reference proteome</keyword>
<dbReference type="InterPro" id="IPR008271">
    <property type="entry name" value="Ser/Thr_kinase_AS"/>
</dbReference>
<dbReference type="SUPFAM" id="SSF56112">
    <property type="entry name" value="Protein kinase-like (PK-like)"/>
    <property type="match status" value="1"/>
</dbReference>
<evidence type="ECO:0000259" key="2">
    <source>
        <dbReference type="PROSITE" id="PS50011"/>
    </source>
</evidence>
<dbReference type="InterPro" id="IPR011009">
    <property type="entry name" value="Kinase-like_dom_sf"/>
</dbReference>
<feature type="compositionally biased region" description="Low complexity" evidence="1">
    <location>
        <begin position="46"/>
        <end position="58"/>
    </location>
</feature>